<keyword evidence="2" id="KW-0732">Signal</keyword>
<keyword evidence="4" id="KW-1185">Reference proteome</keyword>
<evidence type="ECO:0000313" key="4">
    <source>
        <dbReference type="Proteomes" id="UP000076964"/>
    </source>
</evidence>
<evidence type="ECO:0000256" key="2">
    <source>
        <dbReference type="SAM" id="SignalP"/>
    </source>
</evidence>
<dbReference type="AlphaFoldDB" id="A0A177E983"/>
<sequence>MKWVKGVFWLAIFCCFLGLSSLAMAQTSTAELLKKIEELSRELESLKKQLAEMKEAQEEQMATQEENTEFLEEVKNNMGKFKIWGDIRTRIDSTRAKVATSYWSYFNGIYYDPNLYRMVPMIDMADPGLMQPRKGYRENDTLWTNRMRLNFKVKPTEDTVVKVRLAYYKIWGQSDDYVSPELFPGMDNNFTFGVRPSDSRLYVDRAYFNWTNIGGLPIWISLGRRPTTHGVPSHIREGLDRRDATPAGINIDIPFDGATVGYQYSWPWPGRIRFCYGRGFESGFKMPIDRAKDDIDFYGIAWDVLDDPERNMLLVVQAFKAEGVMDFPEGTWFMSKLGPGYVTTSNNLGDIYEIGATWLHKIDIPALGLEGVDYFVSLGLSITDPDQIGAMPIYVQNHPLLGDFFTQMYYTLLGGFSLGDPSAVDTGTHTGWAVYLGTRIPLPWVPGAKLGLEYNYGSKWWMPFMVATDDIYLNKLATRGHVAEVYWIQDLPAGEALSEYAKVFLRVGFQYFWFNYSGSGSWLGEPHEINELDDIGTMGPVNSQMFVPLEHMYNLYLSLELFF</sequence>
<dbReference type="STRING" id="1795632.TH606_02640"/>
<organism evidence="3 4">
    <name type="scientific">Thermodesulfatator autotrophicus</name>
    <dbReference type="NCBI Taxonomy" id="1795632"/>
    <lineage>
        <taxon>Bacteria</taxon>
        <taxon>Pseudomonadati</taxon>
        <taxon>Thermodesulfobacteriota</taxon>
        <taxon>Thermodesulfobacteria</taxon>
        <taxon>Thermodesulfobacteriales</taxon>
        <taxon>Thermodesulfatatoraceae</taxon>
        <taxon>Thermodesulfatator</taxon>
    </lineage>
</organism>
<feature type="signal peptide" evidence="2">
    <location>
        <begin position="1"/>
        <end position="25"/>
    </location>
</feature>
<dbReference type="Pfam" id="PF11853">
    <property type="entry name" value="DUF3373"/>
    <property type="match status" value="1"/>
</dbReference>
<protein>
    <recommendedName>
        <fullName evidence="5">DUF3373 domain-containing protein</fullName>
    </recommendedName>
</protein>
<dbReference type="RefSeq" id="WP_068541146.1">
    <property type="nucleotide sequence ID" value="NZ_LSFI01000008.1"/>
</dbReference>
<comment type="caution">
    <text evidence="3">The sequence shown here is derived from an EMBL/GenBank/DDBJ whole genome shotgun (WGS) entry which is preliminary data.</text>
</comment>
<proteinExistence type="predicted"/>
<dbReference type="Proteomes" id="UP000076964">
    <property type="component" value="Unassembled WGS sequence"/>
</dbReference>
<accession>A0A177E983</accession>
<evidence type="ECO:0000256" key="1">
    <source>
        <dbReference type="SAM" id="Coils"/>
    </source>
</evidence>
<dbReference type="OrthoDB" id="9760233at2"/>
<feature type="chain" id="PRO_5008060216" description="DUF3373 domain-containing protein" evidence="2">
    <location>
        <begin position="26"/>
        <end position="563"/>
    </location>
</feature>
<evidence type="ECO:0008006" key="5">
    <source>
        <dbReference type="Google" id="ProtNLM"/>
    </source>
</evidence>
<evidence type="ECO:0000313" key="3">
    <source>
        <dbReference type="EMBL" id="OAG28266.1"/>
    </source>
</evidence>
<gene>
    <name evidence="3" type="ORF">TH606_02640</name>
</gene>
<feature type="coiled-coil region" evidence="1">
    <location>
        <begin position="22"/>
        <end position="74"/>
    </location>
</feature>
<name>A0A177E983_9BACT</name>
<dbReference type="InterPro" id="IPR021803">
    <property type="entry name" value="DUF3373"/>
</dbReference>
<dbReference type="EMBL" id="LSFI01000008">
    <property type="protein sequence ID" value="OAG28266.1"/>
    <property type="molecule type" value="Genomic_DNA"/>
</dbReference>
<reference evidence="3 4" key="1">
    <citation type="submission" date="2016-02" db="EMBL/GenBank/DDBJ databases">
        <title>Draft genome sequence of Thermodesulfatator sp. S606.</title>
        <authorList>
            <person name="Lai Q."/>
            <person name="Cao J."/>
            <person name="Dupont S."/>
            <person name="Shao Z."/>
            <person name="Jebbar M."/>
            <person name="Alain K."/>
        </authorList>
    </citation>
    <scope>NUCLEOTIDE SEQUENCE [LARGE SCALE GENOMIC DNA]</scope>
    <source>
        <strain evidence="3 4">S606</strain>
    </source>
</reference>
<keyword evidence="1" id="KW-0175">Coiled coil</keyword>